<dbReference type="RefSeq" id="WP_150901741.1">
    <property type="nucleotide sequence ID" value="NZ_VTWT01000001.1"/>
</dbReference>
<feature type="chain" id="PRO_5024906264" evidence="1">
    <location>
        <begin position="19"/>
        <end position="517"/>
    </location>
</feature>
<accession>A0A5N1J9U0</accession>
<gene>
    <name evidence="3" type="ORF">F0P94_00480</name>
</gene>
<dbReference type="Pfam" id="PF13084">
    <property type="entry name" value="DUF3943"/>
    <property type="match status" value="1"/>
</dbReference>
<keyword evidence="1" id="KW-0732">Signal</keyword>
<dbReference type="AlphaFoldDB" id="A0A5N1J9U0"/>
<name>A0A5N1J9U0_9BACT</name>
<protein>
    <submittedName>
        <fullName evidence="3">DUF3943 domain-containing protein</fullName>
    </submittedName>
</protein>
<proteinExistence type="predicted"/>
<dbReference type="InterPro" id="IPR025079">
    <property type="entry name" value="DUF3943"/>
</dbReference>
<reference evidence="3 4" key="1">
    <citation type="submission" date="2019-09" db="EMBL/GenBank/DDBJ databases">
        <title>Genome sequence of Adhaeribacter sp. M2.</title>
        <authorList>
            <person name="Srinivasan S."/>
        </authorList>
    </citation>
    <scope>NUCLEOTIDE SEQUENCE [LARGE SCALE GENOMIC DNA]</scope>
    <source>
        <strain evidence="3 4">M2</strain>
    </source>
</reference>
<evidence type="ECO:0000313" key="4">
    <source>
        <dbReference type="Proteomes" id="UP000326570"/>
    </source>
</evidence>
<feature type="domain" description="DUF3943" evidence="2">
    <location>
        <begin position="128"/>
        <end position="233"/>
    </location>
</feature>
<evidence type="ECO:0000313" key="3">
    <source>
        <dbReference type="EMBL" id="KAA9345599.1"/>
    </source>
</evidence>
<feature type="signal peptide" evidence="1">
    <location>
        <begin position="1"/>
        <end position="18"/>
    </location>
</feature>
<keyword evidence="4" id="KW-1185">Reference proteome</keyword>
<organism evidence="3 4">
    <name type="scientific">Adhaeribacter soli</name>
    <dbReference type="NCBI Taxonomy" id="2607655"/>
    <lineage>
        <taxon>Bacteria</taxon>
        <taxon>Pseudomonadati</taxon>
        <taxon>Bacteroidota</taxon>
        <taxon>Cytophagia</taxon>
        <taxon>Cytophagales</taxon>
        <taxon>Hymenobacteraceae</taxon>
        <taxon>Adhaeribacter</taxon>
    </lineage>
</organism>
<evidence type="ECO:0000256" key="1">
    <source>
        <dbReference type="SAM" id="SignalP"/>
    </source>
</evidence>
<evidence type="ECO:0000259" key="2">
    <source>
        <dbReference type="Pfam" id="PF13084"/>
    </source>
</evidence>
<dbReference type="EMBL" id="VTWT01000001">
    <property type="protein sequence ID" value="KAA9345599.1"/>
    <property type="molecule type" value="Genomic_DNA"/>
</dbReference>
<dbReference type="Proteomes" id="UP000326570">
    <property type="component" value="Unassembled WGS sequence"/>
</dbReference>
<sequence>MKFIYTIFFFLAAAQLQAQVITAPDSIKPGKGNREQQLERIKARKEKLFSDSLGPEPANAVLLDTTRFNKYGDLLNDDPEYNPRQPLWKPAAQVIGINALFMGYNRYIAKADYGYVSFSSWKRNLKEGPEWDTDEFGINFIGHPYQGTLYFNAARSQGYNYWQSLPFAVAGSLTWEYFGENTLPSYNDMIYTPLNGVALGEILYRLSSNILDDRTRGTERTIREIAAGILNPVRGVNRLLQGKTRQVTNKEVYEKEPLNITVFAGVHRLNDLQNDVFGPGGNNAMLSAQLDYGNPFETRKRKPFDLFRLRADFSIGSADTIGGAINNITGYGILFGKNSQVGKVSLLTGIFQYYDYWNTRNFVLGSLSYGGGIFSKVPVSKQINLYTNLHLGVVPLAGNSTRSAPDSLGFRDYVFTNGFQGKLETTLSLGKYATAAFVYYHYWLHTFEGLKGSNSIGILRPRVTVRLFKNLSLGYEHFGYATKRNLRDFPDQRSSITEQKIFLQLFLEDPQRRGRYN</sequence>
<comment type="caution">
    <text evidence="3">The sequence shown here is derived from an EMBL/GenBank/DDBJ whole genome shotgun (WGS) entry which is preliminary data.</text>
</comment>